<feature type="domain" description="Glycosyltransferase RgtA/B/C/D-like" evidence="9">
    <location>
        <begin position="115"/>
        <end position="253"/>
    </location>
</feature>
<name>A0A1G2L5Y3_9BACT</name>
<reference evidence="10 11" key="1">
    <citation type="journal article" date="2016" name="Nat. Commun.">
        <title>Thousands of microbial genomes shed light on interconnected biogeochemical processes in an aquifer system.</title>
        <authorList>
            <person name="Anantharaman K."/>
            <person name="Brown C.T."/>
            <person name="Hug L.A."/>
            <person name="Sharon I."/>
            <person name="Castelle C.J."/>
            <person name="Probst A.J."/>
            <person name="Thomas B.C."/>
            <person name="Singh A."/>
            <person name="Wilkins M.J."/>
            <person name="Karaoz U."/>
            <person name="Brodie E.L."/>
            <person name="Williams K.H."/>
            <person name="Hubbard S.S."/>
            <person name="Banfield J.F."/>
        </authorList>
    </citation>
    <scope>NUCLEOTIDE SEQUENCE [LARGE SCALE GENOMIC DNA]</scope>
</reference>
<evidence type="ECO:0000256" key="3">
    <source>
        <dbReference type="ARBA" id="ARBA00022676"/>
    </source>
</evidence>
<proteinExistence type="predicted"/>
<feature type="transmembrane region" description="Helical" evidence="8">
    <location>
        <begin position="385"/>
        <end position="403"/>
    </location>
</feature>
<keyword evidence="6 8" id="KW-1133">Transmembrane helix</keyword>
<keyword evidence="2" id="KW-1003">Cell membrane</keyword>
<comment type="caution">
    <text evidence="10">The sequence shown here is derived from an EMBL/GenBank/DDBJ whole genome shotgun (WGS) entry which is preliminary data.</text>
</comment>
<dbReference type="EMBL" id="MHQO01000036">
    <property type="protein sequence ID" value="OHA06211.1"/>
    <property type="molecule type" value="Genomic_DNA"/>
</dbReference>
<feature type="transmembrane region" description="Helical" evidence="8">
    <location>
        <begin position="410"/>
        <end position="431"/>
    </location>
</feature>
<feature type="transmembrane region" description="Helical" evidence="8">
    <location>
        <begin position="167"/>
        <end position="187"/>
    </location>
</feature>
<feature type="transmembrane region" description="Helical" evidence="8">
    <location>
        <begin position="145"/>
        <end position="161"/>
    </location>
</feature>
<gene>
    <name evidence="10" type="ORF">A2934_05745</name>
</gene>
<dbReference type="AlphaFoldDB" id="A0A1G2L5Y3"/>
<feature type="transmembrane region" description="Helical" evidence="8">
    <location>
        <begin position="26"/>
        <end position="46"/>
    </location>
</feature>
<feature type="transmembrane region" description="Helical" evidence="8">
    <location>
        <begin position="437"/>
        <end position="453"/>
    </location>
</feature>
<evidence type="ECO:0000256" key="1">
    <source>
        <dbReference type="ARBA" id="ARBA00004651"/>
    </source>
</evidence>
<comment type="subcellular location">
    <subcellularLocation>
        <location evidence="1">Cell membrane</location>
        <topology evidence="1">Multi-pass membrane protein</topology>
    </subcellularLocation>
</comment>
<evidence type="ECO:0000256" key="8">
    <source>
        <dbReference type="SAM" id="Phobius"/>
    </source>
</evidence>
<evidence type="ECO:0000256" key="2">
    <source>
        <dbReference type="ARBA" id="ARBA00022475"/>
    </source>
</evidence>
<dbReference type="InterPro" id="IPR038731">
    <property type="entry name" value="RgtA/B/C-like"/>
</dbReference>
<dbReference type="Proteomes" id="UP000177982">
    <property type="component" value="Unassembled WGS sequence"/>
</dbReference>
<sequence length="466" mass="53532">MANGPAKNSMQFLKILKQELYERRKAVVAVFSIALLMRIVALVLIINLDAGHGSVINTTLDPNGTSGEYIQMALNIINHNTISISTEIPPTPNSARTPLHAFYLLPFIYFELPYWTAALIQDFIISAFLAIFFLSAKNFFGKKTALAATIFFAVEPASVFISNDAVITETLMTPFFMGAFLAYLHFIRTPKRRVFYFAAILLAVASLMRPIPFYFIIFFPFIGVLSRIPAKKIAVYSVTAAVIFFIILSPWLIRNKIVLNTWQISSIQDYNLYMRVAANFCFWSEGACGKEFVSSYDTLYKEHDYDIYHRHNPEKYRELGMRYILSNPLKFFVFYVSKMPDFFLRNNYADIIQMFSQRSIYERANIRTTSSLFDPIALFTLSGKLIGASLLGLFIASFALLFTSRPDKRYLILCMLFILYTMLVSTPAGFVRYRLPILLPLAILSFETIYFFWGRFFEKEKRPLAD</sequence>
<dbReference type="PANTHER" id="PTHR33908">
    <property type="entry name" value="MANNOSYLTRANSFERASE YKCB-RELATED"/>
    <property type="match status" value="1"/>
</dbReference>
<accession>A0A1G2L5Y3</accession>
<evidence type="ECO:0000313" key="10">
    <source>
        <dbReference type="EMBL" id="OHA06211.1"/>
    </source>
</evidence>
<organism evidence="10 11">
    <name type="scientific">Candidatus Sungbacteria bacterium RIFCSPLOWO2_01_FULL_47_10</name>
    <dbReference type="NCBI Taxonomy" id="1802276"/>
    <lineage>
        <taxon>Bacteria</taxon>
        <taxon>Candidatus Sungiibacteriota</taxon>
    </lineage>
</organism>
<evidence type="ECO:0000259" key="9">
    <source>
        <dbReference type="Pfam" id="PF13231"/>
    </source>
</evidence>
<dbReference type="Pfam" id="PF13231">
    <property type="entry name" value="PMT_2"/>
    <property type="match status" value="1"/>
</dbReference>
<keyword evidence="4" id="KW-0808">Transferase</keyword>
<keyword evidence="5 8" id="KW-0812">Transmembrane</keyword>
<evidence type="ECO:0000256" key="4">
    <source>
        <dbReference type="ARBA" id="ARBA00022679"/>
    </source>
</evidence>
<keyword evidence="3" id="KW-0328">Glycosyltransferase</keyword>
<evidence type="ECO:0000256" key="5">
    <source>
        <dbReference type="ARBA" id="ARBA00022692"/>
    </source>
</evidence>
<feature type="transmembrane region" description="Helical" evidence="8">
    <location>
        <begin position="194"/>
        <end position="221"/>
    </location>
</feature>
<feature type="transmembrane region" description="Helical" evidence="8">
    <location>
        <begin position="112"/>
        <end position="133"/>
    </location>
</feature>
<dbReference type="GO" id="GO:0009103">
    <property type="term" value="P:lipopolysaccharide biosynthetic process"/>
    <property type="evidence" value="ECO:0007669"/>
    <property type="project" value="UniProtKB-ARBA"/>
</dbReference>
<evidence type="ECO:0000256" key="7">
    <source>
        <dbReference type="ARBA" id="ARBA00023136"/>
    </source>
</evidence>
<feature type="transmembrane region" description="Helical" evidence="8">
    <location>
        <begin position="319"/>
        <end position="337"/>
    </location>
</feature>
<evidence type="ECO:0000313" key="11">
    <source>
        <dbReference type="Proteomes" id="UP000177982"/>
    </source>
</evidence>
<dbReference type="InterPro" id="IPR050297">
    <property type="entry name" value="LipidA_mod_glycosyltrf_83"/>
</dbReference>
<dbReference type="PANTHER" id="PTHR33908:SF11">
    <property type="entry name" value="MEMBRANE PROTEIN"/>
    <property type="match status" value="1"/>
</dbReference>
<keyword evidence="7 8" id="KW-0472">Membrane</keyword>
<dbReference type="GO" id="GO:0016763">
    <property type="term" value="F:pentosyltransferase activity"/>
    <property type="evidence" value="ECO:0007669"/>
    <property type="project" value="TreeGrafter"/>
</dbReference>
<feature type="transmembrane region" description="Helical" evidence="8">
    <location>
        <begin position="233"/>
        <end position="253"/>
    </location>
</feature>
<dbReference type="GO" id="GO:0005886">
    <property type="term" value="C:plasma membrane"/>
    <property type="evidence" value="ECO:0007669"/>
    <property type="project" value="UniProtKB-SubCell"/>
</dbReference>
<protein>
    <recommendedName>
        <fullName evidence="9">Glycosyltransferase RgtA/B/C/D-like domain-containing protein</fullName>
    </recommendedName>
</protein>
<evidence type="ECO:0000256" key="6">
    <source>
        <dbReference type="ARBA" id="ARBA00022989"/>
    </source>
</evidence>